<sequence length="208" mass="23862">MSALPILFTIGHSTRTLDEFVSLLKQNEIDAVADVRSSPFSRHMPHFNRDAVQESLKTHGIQYVFLGDELGARREERECYVEGVAKYKLIEKTAAFAEGLERIRKGASKFRIAMMCAEKDPLTCHRTILVARVLRDEYELRHIVTENKVLSQEELEQELLSRWNMSHPELFQQPGEVLDEAYRRQSDEIAYAVPKDESTAEGQVTAHD</sequence>
<accession>A0ABX5XTT8</accession>
<gene>
    <name evidence="1" type="ORF">TBK1r_43970</name>
</gene>
<keyword evidence="2" id="KW-1185">Reference proteome</keyword>
<evidence type="ECO:0000313" key="2">
    <source>
        <dbReference type="Proteomes" id="UP000318081"/>
    </source>
</evidence>
<name>A0ABX5XTT8_9BACT</name>
<dbReference type="Proteomes" id="UP000318081">
    <property type="component" value="Chromosome"/>
</dbReference>
<dbReference type="RefSeq" id="WP_145215016.1">
    <property type="nucleotide sequence ID" value="NZ_CP036432.1"/>
</dbReference>
<dbReference type="EMBL" id="CP036432">
    <property type="protein sequence ID" value="QDV85417.1"/>
    <property type="molecule type" value="Genomic_DNA"/>
</dbReference>
<evidence type="ECO:0008006" key="3">
    <source>
        <dbReference type="Google" id="ProtNLM"/>
    </source>
</evidence>
<dbReference type="PANTHER" id="PTHR39337">
    <property type="entry name" value="BLR5642 PROTEIN"/>
    <property type="match status" value="1"/>
</dbReference>
<dbReference type="InterPro" id="IPR007438">
    <property type="entry name" value="DUF488"/>
</dbReference>
<evidence type="ECO:0000313" key="1">
    <source>
        <dbReference type="EMBL" id="QDV85417.1"/>
    </source>
</evidence>
<reference evidence="1 2" key="1">
    <citation type="submission" date="2019-02" db="EMBL/GenBank/DDBJ databases">
        <title>Deep-cultivation of Planctomycetes and their phenomic and genomic characterization uncovers novel biology.</title>
        <authorList>
            <person name="Wiegand S."/>
            <person name="Jogler M."/>
            <person name="Boedeker C."/>
            <person name="Pinto D."/>
            <person name="Vollmers J."/>
            <person name="Rivas-Marin E."/>
            <person name="Kohn T."/>
            <person name="Peeters S.H."/>
            <person name="Heuer A."/>
            <person name="Rast P."/>
            <person name="Oberbeckmann S."/>
            <person name="Bunk B."/>
            <person name="Jeske O."/>
            <person name="Meyerdierks A."/>
            <person name="Storesund J.E."/>
            <person name="Kallscheuer N."/>
            <person name="Luecker S."/>
            <person name="Lage O.M."/>
            <person name="Pohl T."/>
            <person name="Merkel B.J."/>
            <person name="Hornburger P."/>
            <person name="Mueller R.-W."/>
            <person name="Bruemmer F."/>
            <person name="Labrenz M."/>
            <person name="Spormann A.M."/>
            <person name="Op den Camp H."/>
            <person name="Overmann J."/>
            <person name="Amann R."/>
            <person name="Jetten M.S.M."/>
            <person name="Mascher T."/>
            <person name="Medema M.H."/>
            <person name="Devos D.P."/>
            <person name="Kaster A.-K."/>
            <person name="Ovreas L."/>
            <person name="Rohde M."/>
            <person name="Galperin M.Y."/>
            <person name="Jogler C."/>
        </authorList>
    </citation>
    <scope>NUCLEOTIDE SEQUENCE [LARGE SCALE GENOMIC DNA]</scope>
    <source>
        <strain evidence="1 2">TBK1r</strain>
    </source>
</reference>
<dbReference type="Pfam" id="PF04343">
    <property type="entry name" value="DUF488"/>
    <property type="match status" value="1"/>
</dbReference>
<dbReference type="PANTHER" id="PTHR39337:SF1">
    <property type="entry name" value="BLR5642 PROTEIN"/>
    <property type="match status" value="1"/>
</dbReference>
<proteinExistence type="predicted"/>
<organism evidence="1 2">
    <name type="scientific">Stieleria magnilauensis</name>
    <dbReference type="NCBI Taxonomy" id="2527963"/>
    <lineage>
        <taxon>Bacteria</taxon>
        <taxon>Pseudomonadati</taxon>
        <taxon>Planctomycetota</taxon>
        <taxon>Planctomycetia</taxon>
        <taxon>Pirellulales</taxon>
        <taxon>Pirellulaceae</taxon>
        <taxon>Stieleria</taxon>
    </lineage>
</organism>
<protein>
    <recommendedName>
        <fullName evidence="3">DUF488 domain-containing protein</fullName>
    </recommendedName>
</protein>